<dbReference type="Gene3D" id="1.10.357.10">
    <property type="entry name" value="Tetracycline Repressor, domain 2"/>
    <property type="match status" value="1"/>
</dbReference>
<dbReference type="PRINTS" id="PR00400">
    <property type="entry name" value="TETREPRESSOR"/>
</dbReference>
<evidence type="ECO:0000256" key="1">
    <source>
        <dbReference type="ARBA" id="ARBA00022491"/>
    </source>
</evidence>
<dbReference type="SUPFAM" id="SSF46689">
    <property type="entry name" value="Homeodomain-like"/>
    <property type="match status" value="1"/>
</dbReference>
<proteinExistence type="predicted"/>
<gene>
    <name evidence="7" type="ORF">F7R91_39580</name>
</gene>
<dbReference type="Pfam" id="PF02909">
    <property type="entry name" value="TetR_C_1"/>
    <property type="match status" value="1"/>
</dbReference>
<dbReference type="PRINTS" id="PR00455">
    <property type="entry name" value="HTHTETR"/>
</dbReference>
<evidence type="ECO:0000256" key="5">
    <source>
        <dbReference type="PROSITE-ProRule" id="PRU00335"/>
    </source>
</evidence>
<dbReference type="InterPro" id="IPR003012">
    <property type="entry name" value="Tet_transcr_reg_TetR"/>
</dbReference>
<feature type="DNA-binding region" description="H-T-H motif" evidence="5">
    <location>
        <begin position="37"/>
        <end position="56"/>
    </location>
</feature>
<dbReference type="GO" id="GO:0003700">
    <property type="term" value="F:DNA-binding transcription factor activity"/>
    <property type="evidence" value="ECO:0007669"/>
    <property type="project" value="TreeGrafter"/>
</dbReference>
<dbReference type="InterPro" id="IPR001647">
    <property type="entry name" value="HTH_TetR"/>
</dbReference>
<sequence length="231" mass="24927">MTPRTGRDRAPRIPLSRQKVLEAAVAVADESGLAALTMRKLGEAVGVEAMSLYTHVTNKEDLLNGMIDVVFGEIDLPSGEAGWKAAMRQRAISVRKVLSRHRWAIGLMESRRSPGPATLRHHDAVLGCLRRAGFSVALTAHAYSALDSYIYGFALQESSLPFDTPAETAELAEAILAQAPAEQYPHLAELTTEHVLRPGYDYGDEFEFGLDLILDGLQRAGGSGVTGRAAS</sequence>
<keyword evidence="4" id="KW-0804">Transcription</keyword>
<dbReference type="InterPro" id="IPR036271">
    <property type="entry name" value="Tet_transcr_reg_TetR-rel_C_sf"/>
</dbReference>
<dbReference type="PROSITE" id="PS50977">
    <property type="entry name" value="HTH_TETR_2"/>
    <property type="match status" value="1"/>
</dbReference>
<evidence type="ECO:0000313" key="7">
    <source>
        <dbReference type="EMBL" id="KAB1139521.1"/>
    </source>
</evidence>
<evidence type="ECO:0000256" key="4">
    <source>
        <dbReference type="ARBA" id="ARBA00023163"/>
    </source>
</evidence>
<feature type="domain" description="HTH tetR-type" evidence="6">
    <location>
        <begin position="14"/>
        <end position="74"/>
    </location>
</feature>
<dbReference type="Gene3D" id="1.10.10.60">
    <property type="entry name" value="Homeodomain-like"/>
    <property type="match status" value="1"/>
</dbReference>
<keyword evidence="2" id="KW-0805">Transcription regulation</keyword>
<dbReference type="GO" id="GO:0046677">
    <property type="term" value="P:response to antibiotic"/>
    <property type="evidence" value="ECO:0007669"/>
    <property type="project" value="InterPro"/>
</dbReference>
<dbReference type="AlphaFoldDB" id="A0A6H9UPY6"/>
<name>A0A6H9UPY6_9ACTN</name>
<evidence type="ECO:0000313" key="8">
    <source>
        <dbReference type="Proteomes" id="UP000442707"/>
    </source>
</evidence>
<dbReference type="InterPro" id="IPR004111">
    <property type="entry name" value="Repressor_TetR_C"/>
</dbReference>
<dbReference type="GO" id="GO:0000976">
    <property type="term" value="F:transcription cis-regulatory region binding"/>
    <property type="evidence" value="ECO:0007669"/>
    <property type="project" value="TreeGrafter"/>
</dbReference>
<dbReference type="EMBL" id="VZRB01000059">
    <property type="protein sequence ID" value="KAB1139521.1"/>
    <property type="molecule type" value="Genomic_DNA"/>
</dbReference>
<keyword evidence="3 5" id="KW-0238">DNA-binding</keyword>
<dbReference type="InterPro" id="IPR050109">
    <property type="entry name" value="HTH-type_TetR-like_transc_reg"/>
</dbReference>
<keyword evidence="8" id="KW-1185">Reference proteome</keyword>
<dbReference type="PANTHER" id="PTHR30055:SF151">
    <property type="entry name" value="TRANSCRIPTIONAL REGULATORY PROTEIN"/>
    <property type="match status" value="1"/>
</dbReference>
<reference evidence="7 8" key="1">
    <citation type="submission" date="2019-09" db="EMBL/GenBank/DDBJ databases">
        <title>Screening of Novel Bioactive Compounds from Soil-Associated.</title>
        <authorList>
            <person name="Zhao S."/>
        </authorList>
    </citation>
    <scope>NUCLEOTIDE SEQUENCE [LARGE SCALE GENOMIC DNA]</scope>
    <source>
        <strain evidence="7 8">HIT-DPA4</strain>
    </source>
</reference>
<dbReference type="Pfam" id="PF00440">
    <property type="entry name" value="TetR_N"/>
    <property type="match status" value="1"/>
</dbReference>
<dbReference type="SUPFAM" id="SSF48498">
    <property type="entry name" value="Tetracyclin repressor-like, C-terminal domain"/>
    <property type="match status" value="1"/>
</dbReference>
<dbReference type="InterPro" id="IPR009057">
    <property type="entry name" value="Homeodomain-like_sf"/>
</dbReference>
<dbReference type="Proteomes" id="UP000442707">
    <property type="component" value="Unassembled WGS sequence"/>
</dbReference>
<keyword evidence="1" id="KW-0678">Repressor</keyword>
<accession>A0A6H9UPY6</accession>
<evidence type="ECO:0000256" key="3">
    <source>
        <dbReference type="ARBA" id="ARBA00023125"/>
    </source>
</evidence>
<evidence type="ECO:0000259" key="6">
    <source>
        <dbReference type="PROSITE" id="PS50977"/>
    </source>
</evidence>
<protein>
    <submittedName>
        <fullName evidence="7">TetR/AcrR family transcriptional regulator</fullName>
    </submittedName>
</protein>
<dbReference type="PANTHER" id="PTHR30055">
    <property type="entry name" value="HTH-TYPE TRANSCRIPTIONAL REGULATOR RUTR"/>
    <property type="match status" value="1"/>
</dbReference>
<dbReference type="RefSeq" id="WP_150958436.1">
    <property type="nucleotide sequence ID" value="NZ_VZRB01000059.1"/>
</dbReference>
<dbReference type="GO" id="GO:0045892">
    <property type="term" value="P:negative regulation of DNA-templated transcription"/>
    <property type="evidence" value="ECO:0007669"/>
    <property type="project" value="InterPro"/>
</dbReference>
<comment type="caution">
    <text evidence="7">The sequence shown here is derived from an EMBL/GenBank/DDBJ whole genome shotgun (WGS) entry which is preliminary data.</text>
</comment>
<organism evidence="7 8">
    <name type="scientific">Streptomyces luteolifulvus</name>
    <dbReference type="NCBI Taxonomy" id="2615112"/>
    <lineage>
        <taxon>Bacteria</taxon>
        <taxon>Bacillati</taxon>
        <taxon>Actinomycetota</taxon>
        <taxon>Actinomycetes</taxon>
        <taxon>Kitasatosporales</taxon>
        <taxon>Streptomycetaceae</taxon>
        <taxon>Streptomyces</taxon>
    </lineage>
</organism>
<evidence type="ECO:0000256" key="2">
    <source>
        <dbReference type="ARBA" id="ARBA00023015"/>
    </source>
</evidence>